<accession>A0A0G4GIF4</accession>
<feature type="compositionally biased region" description="Polar residues" evidence="2">
    <location>
        <begin position="8"/>
        <end position="29"/>
    </location>
</feature>
<evidence type="ECO:0000313" key="4">
    <source>
        <dbReference type="Proteomes" id="UP000041254"/>
    </source>
</evidence>
<dbReference type="AlphaFoldDB" id="A0A0G4GIF4"/>
<name>A0A0G4GIF4_VITBC</name>
<feature type="region of interest" description="Disordered" evidence="2">
    <location>
        <begin position="353"/>
        <end position="378"/>
    </location>
</feature>
<proteinExistence type="predicted"/>
<feature type="coiled-coil region" evidence="1">
    <location>
        <begin position="60"/>
        <end position="91"/>
    </location>
</feature>
<evidence type="ECO:0000313" key="3">
    <source>
        <dbReference type="EMBL" id="CEM29629.1"/>
    </source>
</evidence>
<sequence>MVDAAAPTITSDASTQALQNGDISTTIKGSGSEETKEAITGSDAPADEPMNNESDGLRPLSKVADELLVMREELEQMLAENEHEIAGEERGLFESDEPGGMRPHDSNILKGWRFGSSSRTGVSELAKKRHGFWGHNNKANIRYFSLTSERGGDLHAGEARKAATKRAEGLQWRPTEASERIINQHHMEMYPIIVSPYTLAEPKFKLPLLPAGKKLTNTAMQHPQSMQPCTTSTPHNPGTPLHATALHTPSPLKKKWGAGLSPNRTKRRRRTSHQHQHRHQHQPVSRSNLSFSHQPPSPGHHGHHKTALGTCVSANGAEVAGEGPGADAGAGAGGESESKAVAPCVRAMDTMTTAEEGQMDSALTQQDGANHESLLAGA</sequence>
<dbReference type="InParanoid" id="A0A0G4GIF4"/>
<dbReference type="EMBL" id="CDMY01000677">
    <property type="protein sequence ID" value="CEM29629.1"/>
    <property type="molecule type" value="Genomic_DNA"/>
</dbReference>
<dbReference type="VEuPathDB" id="CryptoDB:Vbra_17870"/>
<evidence type="ECO:0000256" key="1">
    <source>
        <dbReference type="SAM" id="Coils"/>
    </source>
</evidence>
<organism evidence="3 4">
    <name type="scientific">Vitrella brassicaformis (strain CCMP3155)</name>
    <dbReference type="NCBI Taxonomy" id="1169540"/>
    <lineage>
        <taxon>Eukaryota</taxon>
        <taxon>Sar</taxon>
        <taxon>Alveolata</taxon>
        <taxon>Colpodellida</taxon>
        <taxon>Vitrellaceae</taxon>
        <taxon>Vitrella</taxon>
    </lineage>
</organism>
<dbReference type="Proteomes" id="UP000041254">
    <property type="component" value="Unassembled WGS sequence"/>
</dbReference>
<protein>
    <submittedName>
        <fullName evidence="3">Uncharacterized protein</fullName>
    </submittedName>
</protein>
<reference evidence="3 4" key="1">
    <citation type="submission" date="2014-11" db="EMBL/GenBank/DDBJ databases">
        <authorList>
            <person name="Zhu J."/>
            <person name="Qi W."/>
            <person name="Song R."/>
        </authorList>
    </citation>
    <scope>NUCLEOTIDE SEQUENCE [LARGE SCALE GENOMIC DNA]</scope>
</reference>
<feature type="region of interest" description="Disordered" evidence="2">
    <location>
        <begin position="1"/>
        <end position="59"/>
    </location>
</feature>
<feature type="region of interest" description="Disordered" evidence="2">
    <location>
        <begin position="221"/>
        <end position="307"/>
    </location>
</feature>
<gene>
    <name evidence="3" type="ORF">Vbra_17870</name>
</gene>
<keyword evidence="4" id="KW-1185">Reference proteome</keyword>
<keyword evidence="1" id="KW-0175">Coiled coil</keyword>
<evidence type="ECO:0000256" key="2">
    <source>
        <dbReference type="SAM" id="MobiDB-lite"/>
    </source>
</evidence>
<feature type="compositionally biased region" description="Polar residues" evidence="2">
    <location>
        <begin position="221"/>
        <end position="236"/>
    </location>
</feature>
<feature type="compositionally biased region" description="Basic residues" evidence="2">
    <location>
        <begin position="264"/>
        <end position="281"/>
    </location>
</feature>
<feature type="compositionally biased region" description="Polar residues" evidence="2">
    <location>
        <begin position="353"/>
        <end position="368"/>
    </location>
</feature>